<keyword evidence="4" id="KW-1185">Reference proteome</keyword>
<dbReference type="InterPro" id="IPR050300">
    <property type="entry name" value="GDXG_lipolytic_enzyme"/>
</dbReference>
<organism evidence="3 4">
    <name type="scientific">Kineococcus rhizosphaerae</name>
    <dbReference type="NCBI Taxonomy" id="559628"/>
    <lineage>
        <taxon>Bacteria</taxon>
        <taxon>Bacillati</taxon>
        <taxon>Actinomycetota</taxon>
        <taxon>Actinomycetes</taxon>
        <taxon>Kineosporiales</taxon>
        <taxon>Kineosporiaceae</taxon>
        <taxon>Kineococcus</taxon>
    </lineage>
</organism>
<protein>
    <submittedName>
        <fullName evidence="3">Triacylglycerol lipase</fullName>
    </submittedName>
</protein>
<accession>A0A2T0QUU4</accession>
<proteinExistence type="predicted"/>
<dbReference type="PANTHER" id="PTHR48081">
    <property type="entry name" value="AB HYDROLASE SUPERFAMILY PROTEIN C4A8.06C"/>
    <property type="match status" value="1"/>
</dbReference>
<dbReference type="EMBL" id="PVZF01000023">
    <property type="protein sequence ID" value="PRY08836.1"/>
    <property type="molecule type" value="Genomic_DNA"/>
</dbReference>
<keyword evidence="1" id="KW-0378">Hydrolase</keyword>
<evidence type="ECO:0000256" key="1">
    <source>
        <dbReference type="ARBA" id="ARBA00022801"/>
    </source>
</evidence>
<dbReference type="InterPro" id="IPR029058">
    <property type="entry name" value="AB_hydrolase_fold"/>
</dbReference>
<evidence type="ECO:0000313" key="3">
    <source>
        <dbReference type="EMBL" id="PRY08836.1"/>
    </source>
</evidence>
<reference evidence="3 4" key="1">
    <citation type="submission" date="2018-03" db="EMBL/GenBank/DDBJ databases">
        <title>Genomic Encyclopedia of Archaeal and Bacterial Type Strains, Phase II (KMG-II): from individual species to whole genera.</title>
        <authorList>
            <person name="Goeker M."/>
        </authorList>
    </citation>
    <scope>NUCLEOTIDE SEQUENCE [LARGE SCALE GENOMIC DNA]</scope>
    <source>
        <strain evidence="3 4">DSM 19711</strain>
    </source>
</reference>
<dbReference type="SUPFAM" id="SSF53474">
    <property type="entry name" value="alpha/beta-Hydrolases"/>
    <property type="match status" value="1"/>
</dbReference>
<dbReference type="InterPro" id="IPR013094">
    <property type="entry name" value="AB_hydrolase_3"/>
</dbReference>
<feature type="domain" description="Alpha/beta hydrolase fold-3" evidence="2">
    <location>
        <begin position="88"/>
        <end position="299"/>
    </location>
</feature>
<dbReference type="Gene3D" id="3.40.50.1820">
    <property type="entry name" value="alpha/beta hydrolase"/>
    <property type="match status" value="1"/>
</dbReference>
<dbReference type="GO" id="GO:0016787">
    <property type="term" value="F:hydrolase activity"/>
    <property type="evidence" value="ECO:0007669"/>
    <property type="project" value="UniProtKB-KW"/>
</dbReference>
<evidence type="ECO:0000259" key="2">
    <source>
        <dbReference type="Pfam" id="PF07859"/>
    </source>
</evidence>
<dbReference type="Pfam" id="PF07859">
    <property type="entry name" value="Abhydrolase_3"/>
    <property type="match status" value="1"/>
</dbReference>
<dbReference type="Proteomes" id="UP000238083">
    <property type="component" value="Unassembled WGS sequence"/>
</dbReference>
<evidence type="ECO:0000313" key="4">
    <source>
        <dbReference type="Proteomes" id="UP000238083"/>
    </source>
</evidence>
<comment type="caution">
    <text evidence="3">The sequence shown here is derived from an EMBL/GenBank/DDBJ whole genome shotgun (WGS) entry which is preliminary data.</text>
</comment>
<name>A0A2T0QUU4_9ACTN</name>
<dbReference type="PANTHER" id="PTHR48081:SF8">
    <property type="entry name" value="ALPHA_BETA HYDROLASE FOLD-3 DOMAIN-CONTAINING PROTEIN-RELATED"/>
    <property type="match status" value="1"/>
</dbReference>
<dbReference type="RefSeq" id="WP_170127507.1">
    <property type="nucleotide sequence ID" value="NZ_PVZF01000023.1"/>
</dbReference>
<sequence length="328" mass="35199">MASIDCSPDLAAVDPELQELLAQLTAYTFTDADLGPVRAAEEAPLPVRFSPADAVRSWAEEVILHDRVVPVRITRPAAAPGEAPLPVLVWAHGGGYVLGAPSTDQPLVDHWASAVECLVVSVGYRLAPEATGTSAVEDCYATLRWAAENAGRLNADSDRLAVGGESAGGGLAAALALMVRDRGEHELRFQYLDEPMLDDRTVTRAVPNPHTGKFVWTPEANRFGWQSLLGPDTTPGAPGIPAYLAAARAEDVAGLPATYIDVGTLDLFLEEGVEYARRLLAAGVPVELHVYPGAFHGYWVAQESLVSRRHLSHAVDFMRRFFGLPAVY</sequence>
<gene>
    <name evidence="3" type="ORF">CLV37_12315</name>
</gene>
<dbReference type="AlphaFoldDB" id="A0A2T0QUU4"/>